<dbReference type="PANTHER" id="PTHR33202">
    <property type="entry name" value="ZINC UPTAKE REGULATION PROTEIN"/>
    <property type="match status" value="1"/>
</dbReference>
<dbReference type="SUPFAM" id="SSF46785">
    <property type="entry name" value="Winged helix' DNA-binding domain"/>
    <property type="match status" value="1"/>
</dbReference>
<evidence type="ECO:0000313" key="9">
    <source>
        <dbReference type="EMBL" id="AIY66577.1"/>
    </source>
</evidence>
<gene>
    <name evidence="9" type="ORF">OM33_15640</name>
</gene>
<dbReference type="GO" id="GO:1900376">
    <property type="term" value="P:regulation of secondary metabolite biosynthetic process"/>
    <property type="evidence" value="ECO:0007669"/>
    <property type="project" value="TreeGrafter"/>
</dbReference>
<feature type="binding site" evidence="7">
    <location>
        <position position="103"/>
    </location>
    <ligand>
        <name>Zn(2+)</name>
        <dbReference type="ChEBI" id="CHEBI:29105"/>
    </ligand>
</feature>
<dbReference type="KEGG" id="pseo:OM33_15640"/>
<keyword evidence="7" id="KW-0479">Metal-binding</keyword>
<dbReference type="Gene3D" id="3.30.1490.190">
    <property type="match status" value="1"/>
</dbReference>
<keyword evidence="8" id="KW-0408">Iron</keyword>
<evidence type="ECO:0000256" key="5">
    <source>
        <dbReference type="ARBA" id="ARBA00023125"/>
    </source>
</evidence>
<dbReference type="AlphaFoldDB" id="A0A0A7EKV2"/>
<protein>
    <submittedName>
        <fullName evidence="9">Fur family transcriptional regulator</fullName>
    </submittedName>
</protein>
<comment type="cofactor">
    <cofactor evidence="7">
        <name>Zn(2+)</name>
        <dbReference type="ChEBI" id="CHEBI:29105"/>
    </cofactor>
    <text evidence="7">Binds 1 zinc ion per subunit.</text>
</comment>
<keyword evidence="3 7" id="KW-0862">Zinc</keyword>
<evidence type="ECO:0000256" key="1">
    <source>
        <dbReference type="ARBA" id="ARBA00007957"/>
    </source>
</evidence>
<dbReference type="InterPro" id="IPR036388">
    <property type="entry name" value="WH-like_DNA-bd_sf"/>
</dbReference>
<dbReference type="GO" id="GO:0045892">
    <property type="term" value="P:negative regulation of DNA-templated transcription"/>
    <property type="evidence" value="ECO:0007669"/>
    <property type="project" value="TreeGrafter"/>
</dbReference>
<evidence type="ECO:0000256" key="2">
    <source>
        <dbReference type="ARBA" id="ARBA00022491"/>
    </source>
</evidence>
<comment type="cofactor">
    <cofactor evidence="8">
        <name>Mn(2+)</name>
        <dbReference type="ChEBI" id="CHEBI:29035"/>
    </cofactor>
    <cofactor evidence="8">
        <name>Fe(2+)</name>
        <dbReference type="ChEBI" id="CHEBI:29033"/>
    </cofactor>
    <text evidence="8">Binds 1 Mn(2+) or Fe(2+) ion per subunit.</text>
</comment>
<evidence type="ECO:0000256" key="4">
    <source>
        <dbReference type="ARBA" id="ARBA00023015"/>
    </source>
</evidence>
<keyword evidence="2" id="KW-0678">Repressor</keyword>
<dbReference type="Gene3D" id="1.10.10.10">
    <property type="entry name" value="Winged helix-like DNA-binding domain superfamily/Winged helix DNA-binding domain"/>
    <property type="match status" value="1"/>
</dbReference>
<feature type="binding site" evidence="8">
    <location>
        <position position="94"/>
    </location>
    <ligand>
        <name>Fe cation</name>
        <dbReference type="ChEBI" id="CHEBI:24875"/>
    </ligand>
</feature>
<feature type="binding site" evidence="7">
    <location>
        <position position="147"/>
    </location>
    <ligand>
        <name>Zn(2+)</name>
        <dbReference type="ChEBI" id="CHEBI:29105"/>
    </ligand>
</feature>
<dbReference type="EMBL" id="CP009889">
    <property type="protein sequence ID" value="AIY66577.1"/>
    <property type="molecule type" value="Genomic_DNA"/>
</dbReference>
<dbReference type="GO" id="GO:0003700">
    <property type="term" value="F:DNA-binding transcription factor activity"/>
    <property type="evidence" value="ECO:0007669"/>
    <property type="project" value="InterPro"/>
</dbReference>
<keyword evidence="4" id="KW-0805">Transcription regulation</keyword>
<dbReference type="InterPro" id="IPR043135">
    <property type="entry name" value="Fur_C"/>
</dbReference>
<feature type="binding site" evidence="7">
    <location>
        <position position="144"/>
    </location>
    <ligand>
        <name>Zn(2+)</name>
        <dbReference type="ChEBI" id="CHEBI:29105"/>
    </ligand>
</feature>
<organism evidence="9 10">
    <name type="scientific">Pseudoalteromonas piratica</name>
    <dbReference type="NCBI Taxonomy" id="1348114"/>
    <lineage>
        <taxon>Bacteria</taxon>
        <taxon>Pseudomonadati</taxon>
        <taxon>Pseudomonadota</taxon>
        <taxon>Gammaproteobacteria</taxon>
        <taxon>Alteromonadales</taxon>
        <taxon>Pseudoalteromonadaceae</taxon>
        <taxon>Pseudoalteromonas</taxon>
    </lineage>
</organism>
<dbReference type="GO" id="GO:0008270">
    <property type="term" value="F:zinc ion binding"/>
    <property type="evidence" value="ECO:0007669"/>
    <property type="project" value="TreeGrafter"/>
</dbReference>
<dbReference type="eggNOG" id="COG0735">
    <property type="taxonomic scope" value="Bacteria"/>
</dbReference>
<comment type="similarity">
    <text evidence="1">Belongs to the Fur family.</text>
</comment>
<dbReference type="RefSeq" id="WP_040134910.1">
    <property type="nucleotide sequence ID" value="NZ_CP009889.1"/>
</dbReference>
<dbReference type="GO" id="GO:0005829">
    <property type="term" value="C:cytosol"/>
    <property type="evidence" value="ECO:0007669"/>
    <property type="project" value="TreeGrafter"/>
</dbReference>
<accession>A0A0A7EKV2</accession>
<evidence type="ECO:0000256" key="3">
    <source>
        <dbReference type="ARBA" id="ARBA00022833"/>
    </source>
</evidence>
<evidence type="ECO:0000256" key="7">
    <source>
        <dbReference type="PIRSR" id="PIRSR602481-1"/>
    </source>
</evidence>
<feature type="binding site" evidence="7">
    <location>
        <position position="106"/>
    </location>
    <ligand>
        <name>Zn(2+)</name>
        <dbReference type="ChEBI" id="CHEBI:29105"/>
    </ligand>
</feature>
<dbReference type="OrthoDB" id="9801127at2"/>
<name>A0A0A7EKV2_9GAMM</name>
<keyword evidence="10" id="KW-1185">Reference proteome</keyword>
<dbReference type="InterPro" id="IPR036390">
    <property type="entry name" value="WH_DNA-bd_sf"/>
</dbReference>
<evidence type="ECO:0000256" key="8">
    <source>
        <dbReference type="PIRSR" id="PIRSR602481-2"/>
    </source>
</evidence>
<dbReference type="HOGENOM" id="CLU_096072_2_1_6"/>
<dbReference type="PANTHER" id="PTHR33202:SF6">
    <property type="entry name" value="ZINC UPTAKE REGULATION PROTEIN"/>
    <property type="match status" value="1"/>
</dbReference>
<dbReference type="InterPro" id="IPR002481">
    <property type="entry name" value="FUR"/>
</dbReference>
<dbReference type="STRING" id="1348114.OM33_15640"/>
<keyword evidence="6" id="KW-0804">Transcription</keyword>
<dbReference type="Pfam" id="PF01475">
    <property type="entry name" value="FUR"/>
    <property type="match status" value="1"/>
</dbReference>
<reference evidence="9 10" key="1">
    <citation type="submission" date="2014-11" db="EMBL/GenBank/DDBJ databases">
        <title>Complete Genome Sequence of Pseudoalteromonas sp. Strain OCN003 Isolated from Kaneohe Bay, Oahu, Hawaii.</title>
        <authorList>
            <person name="Beurmann S."/>
            <person name="Videau P."/>
            <person name="Ushijima B."/>
            <person name="Smith A.M."/>
            <person name="Aeby G.S."/>
            <person name="Callahan S.M."/>
            <person name="Belcaid M."/>
        </authorList>
    </citation>
    <scope>NUCLEOTIDE SEQUENCE [LARGE SCALE GENOMIC DNA]</scope>
    <source>
        <strain evidence="9 10">OCN003</strain>
    </source>
</reference>
<keyword evidence="5" id="KW-0238">DNA-binding</keyword>
<sequence length="149" mass="16978">MLSIEKEAELKQRFKLAGVKATQKRMEIFHTLVLANRALSPYELAHFCEHDFSLSVPVVSIYRTLDLLVSVNLVHKLDLVNKYIACAHLECQSHHPHSQFLICNVCQKVTEIHIPHTITTELSEHIAKHGFQLKSPQYEFQGVCQACSS</sequence>
<evidence type="ECO:0000256" key="6">
    <source>
        <dbReference type="ARBA" id="ARBA00023163"/>
    </source>
</evidence>
<proteinExistence type="inferred from homology"/>
<evidence type="ECO:0000313" key="10">
    <source>
        <dbReference type="Proteomes" id="UP000030341"/>
    </source>
</evidence>
<dbReference type="Proteomes" id="UP000030341">
    <property type="component" value="Chromosome 2"/>
</dbReference>
<dbReference type="GO" id="GO:0000976">
    <property type="term" value="F:transcription cis-regulatory region binding"/>
    <property type="evidence" value="ECO:0007669"/>
    <property type="project" value="TreeGrafter"/>
</dbReference>